<dbReference type="PANTHER" id="PTHR24320">
    <property type="entry name" value="RETINOL DEHYDROGENASE"/>
    <property type="match status" value="1"/>
</dbReference>
<accession>A0A0B8MXR1</accession>
<organism evidence="4 5">
    <name type="scientific">Talaromyces pinophilus</name>
    <name type="common">Penicillium pinophilum</name>
    <dbReference type="NCBI Taxonomy" id="128442"/>
    <lineage>
        <taxon>Eukaryota</taxon>
        <taxon>Fungi</taxon>
        <taxon>Dikarya</taxon>
        <taxon>Ascomycota</taxon>
        <taxon>Pezizomycotina</taxon>
        <taxon>Eurotiomycetes</taxon>
        <taxon>Eurotiomycetidae</taxon>
        <taxon>Eurotiales</taxon>
        <taxon>Trichocomaceae</taxon>
        <taxon>Talaromyces</taxon>
        <taxon>Talaromyces sect. Talaromyces</taxon>
    </lineage>
</organism>
<comment type="similarity">
    <text evidence="1">Belongs to the short-chain dehydrogenases/reductases (SDR) family.</text>
</comment>
<gene>
    <name evidence="4" type="ORF">TCE0_023f07104</name>
</gene>
<dbReference type="GO" id="GO:0016491">
    <property type="term" value="F:oxidoreductase activity"/>
    <property type="evidence" value="ECO:0007669"/>
    <property type="project" value="UniProtKB-KW"/>
</dbReference>
<dbReference type="Pfam" id="PF00106">
    <property type="entry name" value="adh_short"/>
    <property type="match status" value="1"/>
</dbReference>
<evidence type="ECO:0000313" key="4">
    <source>
        <dbReference type="EMBL" id="GAM37295.1"/>
    </source>
</evidence>
<sequence>MGLQPYIPELPKDTNLEGRIVLVTGGTNGIGFEAARQFLTFKVSRIIITARNASRGAESVRALRADPEVAKHNPNAIIDVFDLDLDDYKSVIKFCDQLKREAPDLDVLVCNAGMAQMAFKMSVTGHEQIMQVNCWSNFLLVLELLPVLRATAARKGQPSHLTFVGSGMQMGHTLASNPVPLSENVLTFFDDAKAANKLKRYNDSKLVVNAFIHHLATVVPSSEVIVNNFCPGAVPTNLEQNTPWLIRKIVLTAKNLIGRTIQEAGRTVVYGAVLAGPESHGKFLQHNTVVPGPPFLNQDAGKKFTARLWTDTLTELKTVDPQIKVGA</sequence>
<evidence type="ECO:0000256" key="3">
    <source>
        <dbReference type="ARBA" id="ARBA00023002"/>
    </source>
</evidence>
<dbReference type="Gene3D" id="3.40.50.720">
    <property type="entry name" value="NAD(P)-binding Rossmann-like Domain"/>
    <property type="match status" value="1"/>
</dbReference>
<keyword evidence="5" id="KW-1185">Reference proteome</keyword>
<protein>
    <submittedName>
        <fullName evidence="4">Carbonyl reductase</fullName>
    </submittedName>
</protein>
<dbReference type="EMBL" id="DF933819">
    <property type="protein sequence ID" value="GAM37295.1"/>
    <property type="molecule type" value="Genomic_DNA"/>
</dbReference>
<keyword evidence="2" id="KW-0521">NADP</keyword>
<evidence type="ECO:0000256" key="2">
    <source>
        <dbReference type="ARBA" id="ARBA00022857"/>
    </source>
</evidence>
<dbReference type="InterPro" id="IPR002347">
    <property type="entry name" value="SDR_fam"/>
</dbReference>
<dbReference type="AlphaFoldDB" id="A0A0B8MXR1"/>
<reference evidence="5" key="1">
    <citation type="journal article" date="2015" name="Genome Announc.">
        <title>Draft genome sequence of Talaromyces cellulolyticus strain Y-94, a source of lignocellulosic biomass-degrading enzymes.</title>
        <authorList>
            <person name="Fujii T."/>
            <person name="Koike H."/>
            <person name="Sawayama S."/>
            <person name="Yano S."/>
            <person name="Inoue H."/>
        </authorList>
    </citation>
    <scope>NUCLEOTIDE SEQUENCE [LARGE SCALE GENOMIC DNA]</scope>
    <source>
        <strain evidence="5">Y-94</strain>
    </source>
</reference>
<dbReference type="SUPFAM" id="SSF51735">
    <property type="entry name" value="NAD(P)-binding Rossmann-fold domains"/>
    <property type="match status" value="1"/>
</dbReference>
<evidence type="ECO:0000256" key="1">
    <source>
        <dbReference type="ARBA" id="ARBA00006484"/>
    </source>
</evidence>
<dbReference type="PRINTS" id="PR00081">
    <property type="entry name" value="GDHRDH"/>
</dbReference>
<dbReference type="PANTHER" id="PTHR24320:SF252">
    <property type="entry name" value="DEHYDROGENASE_REDUCTASE FAMILY PROTEIN, PUTATIVE (AFU_ORTHOLOGUE AFUA_3G08550)-RELATED"/>
    <property type="match status" value="1"/>
</dbReference>
<dbReference type="InterPro" id="IPR036291">
    <property type="entry name" value="NAD(P)-bd_dom_sf"/>
</dbReference>
<proteinExistence type="inferred from homology"/>
<dbReference type="Proteomes" id="UP000053095">
    <property type="component" value="Unassembled WGS sequence"/>
</dbReference>
<evidence type="ECO:0000313" key="5">
    <source>
        <dbReference type="Proteomes" id="UP000053095"/>
    </source>
</evidence>
<keyword evidence="3" id="KW-0560">Oxidoreductase</keyword>
<name>A0A0B8MXR1_TALPI</name>